<protein>
    <submittedName>
        <fullName evidence="1">Uncharacterized protein</fullName>
    </submittedName>
</protein>
<evidence type="ECO:0000313" key="1">
    <source>
        <dbReference type="EMBL" id="KAK7307934.1"/>
    </source>
</evidence>
<accession>A0AAN9K0T5</accession>
<dbReference type="EMBL" id="JAYMYQ010000010">
    <property type="protein sequence ID" value="KAK7307934.1"/>
    <property type="molecule type" value="Genomic_DNA"/>
</dbReference>
<keyword evidence="2" id="KW-1185">Reference proteome</keyword>
<comment type="caution">
    <text evidence="1">The sequence shown here is derived from an EMBL/GenBank/DDBJ whole genome shotgun (WGS) entry which is preliminary data.</text>
</comment>
<reference evidence="1 2" key="1">
    <citation type="submission" date="2024-01" db="EMBL/GenBank/DDBJ databases">
        <title>The genomes of 5 underutilized Papilionoideae crops provide insights into root nodulation and disease resistanc.</title>
        <authorList>
            <person name="Jiang F."/>
        </authorList>
    </citation>
    <scope>NUCLEOTIDE SEQUENCE [LARGE SCALE GENOMIC DNA]</scope>
    <source>
        <strain evidence="1">LVBAO_FW01</strain>
        <tissue evidence="1">Leaves</tissue>
    </source>
</reference>
<evidence type="ECO:0000313" key="2">
    <source>
        <dbReference type="Proteomes" id="UP001367508"/>
    </source>
</evidence>
<sequence>MVKMPLFISVSSLYSPFLRKKTCMSKIPHSLQSSNGVFTFFQLVDALSSLLPSMRCFSLKANKAMVTGLKRFLTWWRHDSSLLN</sequence>
<name>A0AAN9K0T5_CANGL</name>
<organism evidence="1 2">
    <name type="scientific">Canavalia gladiata</name>
    <name type="common">Sword bean</name>
    <name type="synonym">Dolichos gladiatus</name>
    <dbReference type="NCBI Taxonomy" id="3824"/>
    <lineage>
        <taxon>Eukaryota</taxon>
        <taxon>Viridiplantae</taxon>
        <taxon>Streptophyta</taxon>
        <taxon>Embryophyta</taxon>
        <taxon>Tracheophyta</taxon>
        <taxon>Spermatophyta</taxon>
        <taxon>Magnoliopsida</taxon>
        <taxon>eudicotyledons</taxon>
        <taxon>Gunneridae</taxon>
        <taxon>Pentapetalae</taxon>
        <taxon>rosids</taxon>
        <taxon>fabids</taxon>
        <taxon>Fabales</taxon>
        <taxon>Fabaceae</taxon>
        <taxon>Papilionoideae</taxon>
        <taxon>50 kb inversion clade</taxon>
        <taxon>NPAAA clade</taxon>
        <taxon>indigoferoid/millettioid clade</taxon>
        <taxon>Phaseoleae</taxon>
        <taxon>Canavalia</taxon>
    </lineage>
</organism>
<dbReference type="Proteomes" id="UP001367508">
    <property type="component" value="Unassembled WGS sequence"/>
</dbReference>
<dbReference type="AlphaFoldDB" id="A0AAN9K0T5"/>
<gene>
    <name evidence="1" type="ORF">VNO77_41429</name>
</gene>
<proteinExistence type="predicted"/>